<dbReference type="Proteomes" id="UP000279236">
    <property type="component" value="Unassembled WGS sequence"/>
</dbReference>
<feature type="region of interest" description="Disordered" evidence="1">
    <location>
        <begin position="159"/>
        <end position="188"/>
    </location>
</feature>
<keyword evidence="4" id="KW-1185">Reference proteome</keyword>
<name>A0A427XH73_9TREE</name>
<sequence>MLFSHIAMAALAALPLSLAAPVATSTDSASAASTSTPTTANGTATAKAEFLFPKASDWWVLDTLNTAAWNWTNFQPQSELTVVISNNNSALGINGNETSAAWMSALPSGLVSVGSNAGSYLNGAHDIWLKPGTGYVLTLLNSNLTTVYAVSDAFEVKSNTSSVDPEDPTHKNSSTTNSTGATSSGTASSGAHVTAGVSGMGLAVGTVVLAAVAMVV</sequence>
<feature type="chain" id="PRO_5018983561" evidence="2">
    <location>
        <begin position="20"/>
        <end position="216"/>
    </location>
</feature>
<protein>
    <submittedName>
        <fullName evidence="3">Uncharacterized protein</fullName>
    </submittedName>
</protein>
<keyword evidence="2" id="KW-0732">Signal</keyword>
<dbReference type="EMBL" id="RSCE01000013">
    <property type="protein sequence ID" value="RSH78107.1"/>
    <property type="molecule type" value="Genomic_DNA"/>
</dbReference>
<evidence type="ECO:0000313" key="4">
    <source>
        <dbReference type="Proteomes" id="UP000279236"/>
    </source>
</evidence>
<dbReference type="GeneID" id="39587106"/>
<accession>A0A427XH73</accession>
<gene>
    <name evidence="3" type="ORF">EHS24_002563</name>
</gene>
<dbReference type="AlphaFoldDB" id="A0A427XH73"/>
<proteinExistence type="predicted"/>
<reference evidence="3 4" key="1">
    <citation type="submission" date="2018-11" db="EMBL/GenBank/DDBJ databases">
        <title>Genome sequence of Apiotrichum porosum DSM 27194.</title>
        <authorList>
            <person name="Aliyu H."/>
            <person name="Gorte O."/>
            <person name="Ochsenreither K."/>
        </authorList>
    </citation>
    <scope>NUCLEOTIDE SEQUENCE [LARGE SCALE GENOMIC DNA]</scope>
    <source>
        <strain evidence="3 4">DSM 27194</strain>
    </source>
</reference>
<evidence type="ECO:0000256" key="1">
    <source>
        <dbReference type="SAM" id="MobiDB-lite"/>
    </source>
</evidence>
<dbReference type="RefSeq" id="XP_028473254.1">
    <property type="nucleotide sequence ID" value="XM_028618298.1"/>
</dbReference>
<organism evidence="3 4">
    <name type="scientific">Apiotrichum porosum</name>
    <dbReference type="NCBI Taxonomy" id="105984"/>
    <lineage>
        <taxon>Eukaryota</taxon>
        <taxon>Fungi</taxon>
        <taxon>Dikarya</taxon>
        <taxon>Basidiomycota</taxon>
        <taxon>Agaricomycotina</taxon>
        <taxon>Tremellomycetes</taxon>
        <taxon>Trichosporonales</taxon>
        <taxon>Trichosporonaceae</taxon>
        <taxon>Apiotrichum</taxon>
    </lineage>
</organism>
<feature type="signal peptide" evidence="2">
    <location>
        <begin position="1"/>
        <end position="19"/>
    </location>
</feature>
<evidence type="ECO:0000256" key="2">
    <source>
        <dbReference type="SAM" id="SignalP"/>
    </source>
</evidence>
<feature type="compositionally biased region" description="Low complexity" evidence="1">
    <location>
        <begin position="172"/>
        <end position="188"/>
    </location>
</feature>
<comment type="caution">
    <text evidence="3">The sequence shown here is derived from an EMBL/GenBank/DDBJ whole genome shotgun (WGS) entry which is preliminary data.</text>
</comment>
<evidence type="ECO:0000313" key="3">
    <source>
        <dbReference type="EMBL" id="RSH78107.1"/>
    </source>
</evidence>